<comment type="caution">
    <text evidence="1">The sequence shown here is derived from an EMBL/GenBank/DDBJ whole genome shotgun (WGS) entry which is preliminary data.</text>
</comment>
<name>A0A8T3BPH8_DENNO</name>
<sequence>MCKPKNKGGLGIPALQAIRYAYDCPLIFRISNWESPLSTWYLSKYCSPWKPPPTTSSDMWKSICNIARHAKTNFVFKITDNSPISLKMGSLVSGSLYSRSTSPSLSD</sequence>
<dbReference type="EMBL" id="JAGYWB010000007">
    <property type="protein sequence ID" value="KAI0516308.1"/>
    <property type="molecule type" value="Genomic_DNA"/>
</dbReference>
<evidence type="ECO:0000313" key="2">
    <source>
        <dbReference type="Proteomes" id="UP000829196"/>
    </source>
</evidence>
<dbReference type="Proteomes" id="UP000829196">
    <property type="component" value="Unassembled WGS sequence"/>
</dbReference>
<organism evidence="1 2">
    <name type="scientific">Dendrobium nobile</name>
    <name type="common">Orchid</name>
    <dbReference type="NCBI Taxonomy" id="94219"/>
    <lineage>
        <taxon>Eukaryota</taxon>
        <taxon>Viridiplantae</taxon>
        <taxon>Streptophyta</taxon>
        <taxon>Embryophyta</taxon>
        <taxon>Tracheophyta</taxon>
        <taxon>Spermatophyta</taxon>
        <taxon>Magnoliopsida</taxon>
        <taxon>Liliopsida</taxon>
        <taxon>Asparagales</taxon>
        <taxon>Orchidaceae</taxon>
        <taxon>Epidendroideae</taxon>
        <taxon>Malaxideae</taxon>
        <taxon>Dendrobiinae</taxon>
        <taxon>Dendrobium</taxon>
    </lineage>
</organism>
<evidence type="ECO:0000313" key="1">
    <source>
        <dbReference type="EMBL" id="KAI0516308.1"/>
    </source>
</evidence>
<accession>A0A8T3BPH8</accession>
<proteinExistence type="predicted"/>
<gene>
    <name evidence="1" type="ORF">KFK09_008980</name>
</gene>
<reference evidence="1" key="1">
    <citation type="journal article" date="2022" name="Front. Genet.">
        <title>Chromosome-Scale Assembly of the Dendrobium nobile Genome Provides Insights Into the Molecular Mechanism of the Biosynthesis of the Medicinal Active Ingredient of Dendrobium.</title>
        <authorList>
            <person name="Xu Q."/>
            <person name="Niu S.-C."/>
            <person name="Li K.-L."/>
            <person name="Zheng P.-J."/>
            <person name="Zhang X.-J."/>
            <person name="Jia Y."/>
            <person name="Liu Y."/>
            <person name="Niu Y.-X."/>
            <person name="Yu L.-H."/>
            <person name="Chen D.-F."/>
            <person name="Zhang G.-Q."/>
        </authorList>
    </citation>
    <scope>NUCLEOTIDE SEQUENCE</scope>
    <source>
        <tissue evidence="1">Leaf</tissue>
    </source>
</reference>
<protein>
    <submittedName>
        <fullName evidence="1">Uncharacterized protein</fullName>
    </submittedName>
</protein>
<dbReference type="AlphaFoldDB" id="A0A8T3BPH8"/>
<keyword evidence="2" id="KW-1185">Reference proteome</keyword>